<evidence type="ECO:0000256" key="4">
    <source>
        <dbReference type="ARBA" id="ARBA00022679"/>
    </source>
</evidence>
<dbReference type="InterPro" id="IPR001537">
    <property type="entry name" value="SpoU_MeTrfase"/>
</dbReference>
<feature type="binding site" evidence="6">
    <location>
        <position position="216"/>
    </location>
    <ligand>
        <name>S-adenosyl-L-methionine</name>
        <dbReference type="ChEBI" id="CHEBI:59789"/>
    </ligand>
</feature>
<dbReference type="Gene3D" id="3.30.1330.30">
    <property type="match status" value="1"/>
</dbReference>
<dbReference type="InterPro" id="IPR029064">
    <property type="entry name" value="Ribosomal_eL30-like_sf"/>
</dbReference>
<dbReference type="SUPFAM" id="SSF75217">
    <property type="entry name" value="alpha/beta knot"/>
    <property type="match status" value="1"/>
</dbReference>
<keyword evidence="3 6" id="KW-0489">Methyltransferase</keyword>
<organism evidence="8 9">
    <name type="scientific">Lautropia dentalis</name>
    <dbReference type="NCBI Taxonomy" id="2490857"/>
    <lineage>
        <taxon>Bacteria</taxon>
        <taxon>Pseudomonadati</taxon>
        <taxon>Pseudomonadota</taxon>
        <taxon>Betaproteobacteria</taxon>
        <taxon>Burkholderiales</taxon>
        <taxon>Burkholderiaceae</taxon>
        <taxon>Lautropia</taxon>
    </lineage>
</organism>
<dbReference type="Gene3D" id="3.40.1280.10">
    <property type="match status" value="1"/>
</dbReference>
<comment type="caution">
    <text evidence="8">The sequence shown here is derived from an EMBL/GenBank/DDBJ whole genome shotgun (WGS) entry which is preliminary data.</text>
</comment>
<dbReference type="GO" id="GO:0070039">
    <property type="term" value="F:rRNA (guanosine-2'-O-)-methyltransferase activity"/>
    <property type="evidence" value="ECO:0007669"/>
    <property type="project" value="UniProtKB-UniRule"/>
</dbReference>
<dbReference type="PANTHER" id="PTHR46429:SF1">
    <property type="entry name" value="23S RRNA (GUANOSINE-2'-O-)-METHYLTRANSFERASE RLMB"/>
    <property type="match status" value="1"/>
</dbReference>
<dbReference type="NCBIfam" id="TIGR00186">
    <property type="entry name" value="rRNA_methyl_3"/>
    <property type="match status" value="1"/>
</dbReference>
<dbReference type="GO" id="GO:0005829">
    <property type="term" value="C:cytosol"/>
    <property type="evidence" value="ECO:0007669"/>
    <property type="project" value="TreeGrafter"/>
</dbReference>
<evidence type="ECO:0000256" key="1">
    <source>
        <dbReference type="ARBA" id="ARBA00022490"/>
    </source>
</evidence>
<dbReference type="FunFam" id="3.40.1280.10:FF:000008">
    <property type="entry name" value="Group 3 RNA methyltransferase TrmH"/>
    <property type="match status" value="1"/>
</dbReference>
<reference evidence="8 9" key="1">
    <citation type="submission" date="2018-11" db="EMBL/GenBank/DDBJ databases">
        <title>Genome sequencing of Lautropia sp. KCOM 2505 (= ChDC F240).</title>
        <authorList>
            <person name="Kook J.-K."/>
            <person name="Park S.-N."/>
            <person name="Lim Y.K."/>
        </authorList>
    </citation>
    <scope>NUCLEOTIDE SEQUENCE [LARGE SCALE GENOMIC DNA]</scope>
    <source>
        <strain evidence="8 9">KCOM 2505</strain>
    </source>
</reference>
<dbReference type="InterPro" id="IPR013123">
    <property type="entry name" value="SpoU_subst-bd"/>
</dbReference>
<comment type="subcellular location">
    <subcellularLocation>
        <location evidence="6">Cytoplasm</location>
    </subcellularLocation>
</comment>
<evidence type="ECO:0000259" key="7">
    <source>
        <dbReference type="SMART" id="SM00967"/>
    </source>
</evidence>
<sequence length="249" mass="27218">MQLYGFHAVMARLRQAPASFKSLYVDRQRDDTRVRDLLKLAQQQQVQITRVEAGRLDRMAGGKRHQGVVAQVETQTINTDLPTLLRDLEGRERPPFLLLLDGVTDPRNLGACLRSADGAGVDAVIAPKDHAAPLTDVAMHTASGAGESVPYILVTNLVRTVEQLQDAGFQVYGLADQADADLYQTRFEGPVAIVMGAEDKGLRRLVREQCDVLLSIPMMGSVSSLNVSVATGVVVYEVLRQRQAQGISR</sequence>
<name>A0A426FT67_9BURK</name>
<evidence type="ECO:0000313" key="9">
    <source>
        <dbReference type="Proteomes" id="UP000270261"/>
    </source>
</evidence>
<keyword evidence="9" id="KW-1185">Reference proteome</keyword>
<feature type="binding site" evidence="6">
    <location>
        <position position="196"/>
    </location>
    <ligand>
        <name>S-adenosyl-L-methionine</name>
        <dbReference type="ChEBI" id="CHEBI:59789"/>
    </ligand>
</feature>
<comment type="function">
    <text evidence="6">Specifically methylates the ribose of guanosine 2251 in 23S rRNA.</text>
</comment>
<evidence type="ECO:0000256" key="5">
    <source>
        <dbReference type="ARBA" id="ARBA00022691"/>
    </source>
</evidence>
<accession>A0A426FT67</accession>
<dbReference type="InterPro" id="IPR004441">
    <property type="entry name" value="rRNA_MeTrfase_TrmH"/>
</dbReference>
<dbReference type="EC" id="2.1.1.185" evidence="6"/>
<dbReference type="CDD" id="cd18103">
    <property type="entry name" value="SpoU-like_RlmB"/>
    <property type="match status" value="1"/>
</dbReference>
<dbReference type="AlphaFoldDB" id="A0A426FT67"/>
<evidence type="ECO:0000256" key="2">
    <source>
        <dbReference type="ARBA" id="ARBA00022552"/>
    </source>
</evidence>
<dbReference type="Pfam" id="PF08032">
    <property type="entry name" value="SpoU_sub_bind"/>
    <property type="match status" value="1"/>
</dbReference>
<dbReference type="GO" id="GO:0003723">
    <property type="term" value="F:RNA binding"/>
    <property type="evidence" value="ECO:0007669"/>
    <property type="project" value="InterPro"/>
</dbReference>
<dbReference type="SMART" id="SM00967">
    <property type="entry name" value="SpoU_sub_bind"/>
    <property type="match status" value="1"/>
</dbReference>
<evidence type="ECO:0000313" key="8">
    <source>
        <dbReference type="EMBL" id="RRN45865.1"/>
    </source>
</evidence>
<dbReference type="OrthoDB" id="9785673at2"/>
<evidence type="ECO:0000256" key="3">
    <source>
        <dbReference type="ARBA" id="ARBA00022603"/>
    </source>
</evidence>
<dbReference type="Proteomes" id="UP000270261">
    <property type="component" value="Unassembled WGS sequence"/>
</dbReference>
<feature type="binding site" evidence="6">
    <location>
        <position position="225"/>
    </location>
    <ligand>
        <name>S-adenosyl-L-methionine</name>
        <dbReference type="ChEBI" id="CHEBI:59789"/>
    </ligand>
</feature>
<dbReference type="InterPro" id="IPR029026">
    <property type="entry name" value="tRNA_m1G_MTases_N"/>
</dbReference>
<comment type="similarity">
    <text evidence="6">Belongs to the class IV-like SAM-binding methyltransferase superfamily. RNA methyltransferase TrmH family. RlmB subfamily.</text>
</comment>
<dbReference type="Pfam" id="PF00588">
    <property type="entry name" value="SpoU_methylase"/>
    <property type="match status" value="1"/>
</dbReference>
<dbReference type="EMBL" id="RRUE01000001">
    <property type="protein sequence ID" value="RRN45865.1"/>
    <property type="molecule type" value="Genomic_DNA"/>
</dbReference>
<dbReference type="SUPFAM" id="SSF55315">
    <property type="entry name" value="L30e-like"/>
    <property type="match status" value="1"/>
</dbReference>
<dbReference type="PANTHER" id="PTHR46429">
    <property type="entry name" value="23S RRNA (GUANOSINE-2'-O-)-METHYLTRANSFERASE RLMB"/>
    <property type="match status" value="1"/>
</dbReference>
<dbReference type="InterPro" id="IPR024915">
    <property type="entry name" value="23S_rRNA_MeTrfase_RlmB"/>
</dbReference>
<keyword evidence="1 6" id="KW-0963">Cytoplasm</keyword>
<gene>
    <name evidence="6 8" type="primary">rlmB</name>
    <name evidence="8" type="ORF">EHV23_07000</name>
</gene>
<dbReference type="HAMAP" id="MF_01887">
    <property type="entry name" value="23SrRNA_methyltr_B"/>
    <property type="match status" value="1"/>
</dbReference>
<evidence type="ECO:0000256" key="6">
    <source>
        <dbReference type="HAMAP-Rule" id="MF_01887"/>
    </source>
</evidence>
<proteinExistence type="inferred from homology"/>
<dbReference type="InterPro" id="IPR029028">
    <property type="entry name" value="Alpha/beta_knot_MTases"/>
</dbReference>
<keyword evidence="5 6" id="KW-0949">S-adenosyl-L-methionine</keyword>
<dbReference type="RefSeq" id="WP_125095292.1">
    <property type="nucleotide sequence ID" value="NZ_RRUE01000001.1"/>
</dbReference>
<comment type="catalytic activity">
    <reaction evidence="6">
        <text>guanosine(2251) in 23S rRNA + S-adenosyl-L-methionine = 2'-O-methylguanosine(2251) in 23S rRNA + S-adenosyl-L-homocysteine + H(+)</text>
        <dbReference type="Rhea" id="RHEA:24140"/>
        <dbReference type="Rhea" id="RHEA-COMP:10239"/>
        <dbReference type="Rhea" id="RHEA-COMP:10241"/>
        <dbReference type="ChEBI" id="CHEBI:15378"/>
        <dbReference type="ChEBI" id="CHEBI:57856"/>
        <dbReference type="ChEBI" id="CHEBI:59789"/>
        <dbReference type="ChEBI" id="CHEBI:74269"/>
        <dbReference type="ChEBI" id="CHEBI:74445"/>
        <dbReference type="EC" id="2.1.1.185"/>
    </reaction>
</comment>
<feature type="domain" description="RNA 2-O ribose methyltransferase substrate binding" evidence="7">
    <location>
        <begin position="2"/>
        <end position="78"/>
    </location>
</feature>
<keyword evidence="4 6" id="KW-0808">Transferase</keyword>
<protein>
    <recommendedName>
        <fullName evidence="6">23S rRNA (guanosine-2'-O-)-methyltransferase RlmB</fullName>
        <ecNumber evidence="6">2.1.1.185</ecNumber>
    </recommendedName>
    <alternativeName>
        <fullName evidence="6">23S rRNA (guanosine2251 2'-O)-methyltransferase</fullName>
    </alternativeName>
    <alternativeName>
        <fullName evidence="6">23S rRNA Gm2251 2'-O-methyltransferase</fullName>
    </alternativeName>
</protein>
<keyword evidence="2 6" id="KW-0698">rRNA processing</keyword>